<feature type="transmembrane region" description="Helical" evidence="1">
    <location>
        <begin position="245"/>
        <end position="266"/>
    </location>
</feature>
<evidence type="ECO:0000313" key="3">
    <source>
        <dbReference type="Proteomes" id="UP000092164"/>
    </source>
</evidence>
<dbReference type="STRING" id="1836467.BTR34_06915"/>
<dbReference type="InterPro" id="IPR022134">
    <property type="entry name" value="DUF3667"/>
</dbReference>
<sequence>MRIRILNTVLKTKTAKQYINEKSDFLTESLFLFISPFYFIFQSYLLKMDDLPINREIQQVSNNLNCKNCSASLPNDTYFCNICGGKVIVQRITLKGLAEDFSNNVLGLDNRFFFTIKKLIISPHLVFQEYLNGTRKRYMNPFAILGLTTAIAIFLFNFFADEYLALNVESNQQSVSIMANMMEKQLGENFDREAYEKENLELITNASSFMLKYFNLLVILFMPIYTYMAFLVYRKPYNYAEHLIINSYIQSISFIVTSIVFTVSVFTDPSVYLLTIFFLIFYYTYAYGKLYKLSISESILKLMLFIGLILLTFIAFGVLSIVLGIAIAYFSPK</sequence>
<gene>
    <name evidence="2" type="ORF">A9200_06670</name>
</gene>
<feature type="transmembrane region" description="Helical" evidence="1">
    <location>
        <begin position="302"/>
        <end position="330"/>
    </location>
</feature>
<dbReference type="AlphaFoldDB" id="A0A1B7Z3N5"/>
<keyword evidence="1" id="KW-1133">Transmembrane helix</keyword>
<accession>A0A1B7Z3N5</accession>
<keyword evidence="3" id="KW-1185">Reference proteome</keyword>
<dbReference type="Pfam" id="PF12412">
    <property type="entry name" value="DUF3667"/>
    <property type="match status" value="1"/>
</dbReference>
<name>A0A1B7Z3N5_9FLAO</name>
<feature type="transmembrane region" description="Helical" evidence="1">
    <location>
        <begin position="213"/>
        <end position="233"/>
    </location>
</feature>
<dbReference type="EMBL" id="LZFP01000034">
    <property type="protein sequence ID" value="OBR37331.1"/>
    <property type="molecule type" value="Genomic_DNA"/>
</dbReference>
<protein>
    <recommendedName>
        <fullName evidence="4">DUF3667 domain-containing protein</fullName>
    </recommendedName>
</protein>
<dbReference type="Proteomes" id="UP000092164">
    <property type="component" value="Unassembled WGS sequence"/>
</dbReference>
<feature type="transmembrane region" description="Helical" evidence="1">
    <location>
        <begin position="142"/>
        <end position="160"/>
    </location>
</feature>
<dbReference type="KEGG" id="mart:BTR34_06915"/>
<dbReference type="OrthoDB" id="1143019at2"/>
<reference evidence="3" key="1">
    <citation type="submission" date="2016-06" db="EMBL/GenBank/DDBJ databases">
        <authorList>
            <person name="Zhan P."/>
        </authorList>
    </citation>
    <scope>NUCLEOTIDE SEQUENCE [LARGE SCALE GENOMIC DNA]</scope>
    <source>
        <strain evidence="3">T28</strain>
    </source>
</reference>
<comment type="caution">
    <text evidence="2">The sequence shown here is derived from an EMBL/GenBank/DDBJ whole genome shotgun (WGS) entry which is preliminary data.</text>
</comment>
<feature type="transmembrane region" description="Helical" evidence="1">
    <location>
        <begin position="272"/>
        <end position="290"/>
    </location>
</feature>
<organism evidence="2 3">
    <name type="scientific">Maribacter hydrothermalis</name>
    <dbReference type="NCBI Taxonomy" id="1836467"/>
    <lineage>
        <taxon>Bacteria</taxon>
        <taxon>Pseudomonadati</taxon>
        <taxon>Bacteroidota</taxon>
        <taxon>Flavobacteriia</taxon>
        <taxon>Flavobacteriales</taxon>
        <taxon>Flavobacteriaceae</taxon>
        <taxon>Maribacter</taxon>
    </lineage>
</organism>
<evidence type="ECO:0000256" key="1">
    <source>
        <dbReference type="SAM" id="Phobius"/>
    </source>
</evidence>
<proteinExistence type="predicted"/>
<evidence type="ECO:0000313" key="2">
    <source>
        <dbReference type="EMBL" id="OBR37331.1"/>
    </source>
</evidence>
<keyword evidence="1" id="KW-0812">Transmembrane</keyword>
<keyword evidence="1" id="KW-0472">Membrane</keyword>
<evidence type="ECO:0008006" key="4">
    <source>
        <dbReference type="Google" id="ProtNLM"/>
    </source>
</evidence>